<dbReference type="RefSeq" id="WP_014757990.1">
    <property type="nucleotide sequence ID" value="NC_017992.1"/>
</dbReference>
<dbReference type="Proteomes" id="UP000006178">
    <property type="component" value="Chromosome"/>
</dbReference>
<dbReference type="GO" id="GO:0016740">
    <property type="term" value="F:transferase activity"/>
    <property type="evidence" value="ECO:0007669"/>
    <property type="project" value="UniProtKB-KW"/>
</dbReference>
<keyword evidence="2" id="KW-1185">Reference proteome</keyword>
<dbReference type="EMBL" id="CP003184">
    <property type="protein sequence ID" value="AFK86106.1"/>
    <property type="molecule type" value="Genomic_DNA"/>
</dbReference>
<sequence>MVQYDEFKDIPGYTEWNIIKKIEKGWSQDAKYYVQNNNGEEHLLRISDISTC</sequence>
<dbReference type="PATRIC" id="fig|1094508.3.peg.1106"/>
<protein>
    <submittedName>
        <fullName evidence="1">Aminoglycoside phosphotransferase</fullName>
    </submittedName>
</protein>
<accession>I3VUB1</accession>
<dbReference type="KEGG" id="tsh:Tsac_1093"/>
<dbReference type="BioCyc" id="TSAC1094508:GLMA-1115-MONOMER"/>
<organism evidence="1 2">
    <name type="scientific">Thermoanaerobacterium saccharolyticum (strain DSM 8691 / JW/SL-YS485)</name>
    <dbReference type="NCBI Taxonomy" id="1094508"/>
    <lineage>
        <taxon>Bacteria</taxon>
        <taxon>Bacillati</taxon>
        <taxon>Bacillota</taxon>
        <taxon>Clostridia</taxon>
        <taxon>Thermoanaerobacterales</taxon>
        <taxon>Thermoanaerobacteraceae</taxon>
        <taxon>Thermoanaerobacterium</taxon>
    </lineage>
</organism>
<dbReference type="PANTHER" id="PTHR41283">
    <property type="entry name" value="AMINOGLYCOSIDE PHOSPHOTRANSFERASE"/>
    <property type="match status" value="1"/>
</dbReference>
<proteinExistence type="predicted"/>
<dbReference type="PANTHER" id="PTHR41283:SF1">
    <property type="entry name" value="AMINOGLYCOSIDE PHOSPHOTRANSFERASE DOMAIN-CONTAINING PROTEIN"/>
    <property type="match status" value="1"/>
</dbReference>
<evidence type="ECO:0000313" key="2">
    <source>
        <dbReference type="Proteomes" id="UP000006178"/>
    </source>
</evidence>
<gene>
    <name evidence="1" type="ordered locus">Tsac_1093</name>
</gene>
<dbReference type="STRING" id="1094508.Tsac_1093"/>
<name>I3VUB1_THESW</name>
<evidence type="ECO:0000313" key="1">
    <source>
        <dbReference type="EMBL" id="AFK86106.1"/>
    </source>
</evidence>
<dbReference type="AlphaFoldDB" id="I3VUB1"/>
<reference evidence="1 2" key="1">
    <citation type="journal article" date="2014" name="Appl. Environ. Microbiol.">
        <title>Profile of Secreted Hydrolases, Associated Proteins, and SlpA in Thermoanaerobacterium saccharolyticum during the Degradation of Hemicellulose.</title>
        <authorList>
            <person name="Currie D.H."/>
            <person name="Guss A.M."/>
            <person name="Herring C.D."/>
            <person name="Giannone R.J."/>
            <person name="Johnson C.M."/>
            <person name="Lankford P.K."/>
            <person name="Brown S.D."/>
            <person name="Hettich R.L."/>
            <person name="Lynd L.R."/>
        </authorList>
    </citation>
    <scope>NUCLEOTIDE SEQUENCE [LARGE SCALE GENOMIC DNA]</scope>
    <source>
        <strain evidence="2">DSM 8691 / JW/SL-YS485</strain>
    </source>
</reference>